<dbReference type="AlphaFoldDB" id="A0AAV1R0V4"/>
<name>A0AAV1R0V4_9ROSI</name>
<feature type="compositionally biased region" description="Basic and acidic residues" evidence="1">
    <location>
        <begin position="112"/>
        <end position="130"/>
    </location>
</feature>
<proteinExistence type="predicted"/>
<evidence type="ECO:0000313" key="3">
    <source>
        <dbReference type="Proteomes" id="UP001314170"/>
    </source>
</evidence>
<keyword evidence="3" id="KW-1185">Reference proteome</keyword>
<dbReference type="EMBL" id="CAWUPB010000851">
    <property type="protein sequence ID" value="CAK7326170.1"/>
    <property type="molecule type" value="Genomic_DNA"/>
</dbReference>
<dbReference type="Proteomes" id="UP001314170">
    <property type="component" value="Unassembled WGS sequence"/>
</dbReference>
<dbReference type="GO" id="GO:0009408">
    <property type="term" value="P:response to heat"/>
    <property type="evidence" value="ECO:0007669"/>
    <property type="project" value="InterPro"/>
</dbReference>
<accession>A0AAV1R0V4</accession>
<dbReference type="PANTHER" id="PTHR35098">
    <property type="entry name" value="EXPRESSED PROTEIN"/>
    <property type="match status" value="1"/>
</dbReference>
<feature type="region of interest" description="Disordered" evidence="1">
    <location>
        <begin position="1"/>
        <end position="24"/>
    </location>
</feature>
<feature type="compositionally biased region" description="Low complexity" evidence="1">
    <location>
        <begin position="91"/>
        <end position="108"/>
    </location>
</feature>
<feature type="compositionally biased region" description="Basic and acidic residues" evidence="1">
    <location>
        <begin position="1"/>
        <end position="16"/>
    </location>
</feature>
<evidence type="ECO:0000313" key="2">
    <source>
        <dbReference type="EMBL" id="CAK7326170.1"/>
    </source>
</evidence>
<protein>
    <recommendedName>
        <fullName evidence="4">Nodulin-related protein 1</fullName>
    </recommendedName>
</protein>
<sequence length="147" mass="15232">MDSVPKVDKPTEHDRQPTTSELFSSAKVVAGAAQASFGNEKDKVDKVKAAGAAEDLLQAASKYGKLEEKGLGQYVDKAETYLHQYHSNSQPSTTSTTTTAAPSTTGSGHTAPVDKKESSAHPTGGDDDKSGSGLGGSVKSLAQGFFK</sequence>
<comment type="caution">
    <text evidence="2">The sequence shown here is derived from an EMBL/GenBank/DDBJ whole genome shotgun (WGS) entry which is preliminary data.</text>
</comment>
<dbReference type="InterPro" id="IPR040294">
    <property type="entry name" value="Nodulin-rel_1/2"/>
</dbReference>
<dbReference type="PANTHER" id="PTHR35098:SF1">
    <property type="entry name" value="NODULIN-RELATED PROTEIN 2"/>
    <property type="match status" value="1"/>
</dbReference>
<gene>
    <name evidence="2" type="ORF">DCAF_LOCUS3866</name>
</gene>
<reference evidence="2 3" key="1">
    <citation type="submission" date="2024-01" db="EMBL/GenBank/DDBJ databases">
        <authorList>
            <person name="Waweru B."/>
        </authorList>
    </citation>
    <scope>NUCLEOTIDE SEQUENCE [LARGE SCALE GENOMIC DNA]</scope>
</reference>
<evidence type="ECO:0000256" key="1">
    <source>
        <dbReference type="SAM" id="MobiDB-lite"/>
    </source>
</evidence>
<organism evidence="2 3">
    <name type="scientific">Dovyalis caffra</name>
    <dbReference type="NCBI Taxonomy" id="77055"/>
    <lineage>
        <taxon>Eukaryota</taxon>
        <taxon>Viridiplantae</taxon>
        <taxon>Streptophyta</taxon>
        <taxon>Embryophyta</taxon>
        <taxon>Tracheophyta</taxon>
        <taxon>Spermatophyta</taxon>
        <taxon>Magnoliopsida</taxon>
        <taxon>eudicotyledons</taxon>
        <taxon>Gunneridae</taxon>
        <taxon>Pentapetalae</taxon>
        <taxon>rosids</taxon>
        <taxon>fabids</taxon>
        <taxon>Malpighiales</taxon>
        <taxon>Salicaceae</taxon>
        <taxon>Flacourtieae</taxon>
        <taxon>Dovyalis</taxon>
    </lineage>
</organism>
<dbReference type="GO" id="GO:0010115">
    <property type="term" value="P:regulation of abscisic acid biosynthetic process"/>
    <property type="evidence" value="ECO:0007669"/>
    <property type="project" value="InterPro"/>
</dbReference>
<feature type="region of interest" description="Disordered" evidence="1">
    <location>
        <begin position="82"/>
        <end position="147"/>
    </location>
</feature>
<evidence type="ECO:0008006" key="4">
    <source>
        <dbReference type="Google" id="ProtNLM"/>
    </source>
</evidence>